<proteinExistence type="predicted"/>
<feature type="non-terminal residue" evidence="1">
    <location>
        <position position="68"/>
    </location>
</feature>
<sequence length="68" mass="7781">GVDSPRFSTRGRAFEALLEYNQRPGHVRGLLDRSNKGLLTGRWLHNLAIAWKLQPPPLMIITESKMRL</sequence>
<dbReference type="AlphaFoldDB" id="A0AA40KHL8"/>
<evidence type="ECO:0000313" key="2">
    <source>
        <dbReference type="Proteomes" id="UP001177670"/>
    </source>
</evidence>
<gene>
    <name evidence="1" type="ORF">K0M31_012200</name>
</gene>
<organism evidence="1 2">
    <name type="scientific">Melipona bicolor</name>
    <dbReference type="NCBI Taxonomy" id="60889"/>
    <lineage>
        <taxon>Eukaryota</taxon>
        <taxon>Metazoa</taxon>
        <taxon>Ecdysozoa</taxon>
        <taxon>Arthropoda</taxon>
        <taxon>Hexapoda</taxon>
        <taxon>Insecta</taxon>
        <taxon>Pterygota</taxon>
        <taxon>Neoptera</taxon>
        <taxon>Endopterygota</taxon>
        <taxon>Hymenoptera</taxon>
        <taxon>Apocrita</taxon>
        <taxon>Aculeata</taxon>
        <taxon>Apoidea</taxon>
        <taxon>Anthophila</taxon>
        <taxon>Apidae</taxon>
        <taxon>Melipona</taxon>
    </lineage>
</organism>
<evidence type="ECO:0000313" key="1">
    <source>
        <dbReference type="EMBL" id="KAK1120594.1"/>
    </source>
</evidence>
<dbReference type="EMBL" id="JAHYIQ010000030">
    <property type="protein sequence ID" value="KAK1120594.1"/>
    <property type="molecule type" value="Genomic_DNA"/>
</dbReference>
<dbReference type="Proteomes" id="UP001177670">
    <property type="component" value="Unassembled WGS sequence"/>
</dbReference>
<accession>A0AA40KHL8</accession>
<protein>
    <submittedName>
        <fullName evidence="1">Uncharacterized protein</fullName>
    </submittedName>
</protein>
<comment type="caution">
    <text evidence="1">The sequence shown here is derived from an EMBL/GenBank/DDBJ whole genome shotgun (WGS) entry which is preliminary data.</text>
</comment>
<feature type="non-terminal residue" evidence="1">
    <location>
        <position position="1"/>
    </location>
</feature>
<name>A0AA40KHL8_9HYME</name>
<reference evidence="1" key="1">
    <citation type="submission" date="2021-10" db="EMBL/GenBank/DDBJ databases">
        <title>Melipona bicolor Genome sequencing and assembly.</title>
        <authorList>
            <person name="Araujo N.S."/>
            <person name="Arias M.C."/>
        </authorList>
    </citation>
    <scope>NUCLEOTIDE SEQUENCE</scope>
    <source>
        <strain evidence="1">USP_2M_L1-L4_2017</strain>
        <tissue evidence="1">Whole body</tissue>
    </source>
</reference>
<keyword evidence="2" id="KW-1185">Reference proteome</keyword>